<reference evidence="2 4" key="1">
    <citation type="submission" date="2015-11" db="EMBL/GenBank/DDBJ databases">
        <authorList>
            <person name="Zhang Y."/>
            <person name="Guo Z."/>
        </authorList>
    </citation>
    <scope>NUCLEOTIDE SEQUENCE [LARGE SCALE GENOMIC DNA]</scope>
    <source>
        <strain evidence="2 4">KCTC 12086</strain>
    </source>
</reference>
<feature type="chain" id="PRO_5036001752" evidence="1">
    <location>
        <begin position="25"/>
        <end position="73"/>
    </location>
</feature>
<dbReference type="Proteomes" id="UP000061457">
    <property type="component" value="Chromosome I"/>
</dbReference>
<evidence type="ECO:0000256" key="1">
    <source>
        <dbReference type="SAM" id="SignalP"/>
    </source>
</evidence>
<keyword evidence="1" id="KW-0732">Signal</keyword>
<dbReference type="AlphaFoldDB" id="A0A0S2JZ33"/>
<organism evidence="2 4">
    <name type="scientific">Pseudoalteromonas phenolica</name>
    <dbReference type="NCBI Taxonomy" id="161398"/>
    <lineage>
        <taxon>Bacteria</taxon>
        <taxon>Pseudomonadati</taxon>
        <taxon>Pseudomonadota</taxon>
        <taxon>Gammaproteobacteria</taxon>
        <taxon>Alteromonadales</taxon>
        <taxon>Pseudoalteromonadaceae</taxon>
        <taxon>Pseudoalteromonas</taxon>
    </lineage>
</organism>
<evidence type="ECO:0000313" key="4">
    <source>
        <dbReference type="Proteomes" id="UP000061457"/>
    </source>
</evidence>
<dbReference type="OrthoDB" id="5771474at2"/>
<evidence type="ECO:0000313" key="5">
    <source>
        <dbReference type="Proteomes" id="UP000291338"/>
    </source>
</evidence>
<evidence type="ECO:0000313" key="3">
    <source>
        <dbReference type="EMBL" id="RZQ51836.1"/>
    </source>
</evidence>
<evidence type="ECO:0000313" key="2">
    <source>
        <dbReference type="EMBL" id="ALO41109.1"/>
    </source>
</evidence>
<proteinExistence type="predicted"/>
<dbReference type="Proteomes" id="UP000291338">
    <property type="component" value="Unassembled WGS sequence"/>
</dbReference>
<sequence length="73" mass="7966">MKIKSILLGAVVAVTASLSTPSQAYGYDFWLVECSKNNGSFLWMEMTYSSKSRDAAVSRCYADGGSPTIEKVF</sequence>
<dbReference type="KEGG" id="pphe:PP2015_589"/>
<gene>
    <name evidence="3" type="ORF">C1E23_17385</name>
    <name evidence="2" type="ORF">PP2015_589</name>
</gene>
<dbReference type="EMBL" id="PPSX01000077">
    <property type="protein sequence ID" value="RZQ51836.1"/>
    <property type="molecule type" value="Genomic_DNA"/>
</dbReference>
<dbReference type="PATRIC" id="fig|161398.10.peg.597"/>
<accession>A0A0S2JZ33</accession>
<dbReference type="EMBL" id="CP013187">
    <property type="protein sequence ID" value="ALO41109.1"/>
    <property type="molecule type" value="Genomic_DNA"/>
</dbReference>
<dbReference type="RefSeq" id="WP_058028870.1">
    <property type="nucleotide sequence ID" value="NZ_CP013187.1"/>
</dbReference>
<reference evidence="3 5" key="2">
    <citation type="submission" date="2018-01" db="EMBL/GenBank/DDBJ databases">
        <title>Co-occurrence of chitin degradation, pigmentation and bioactivity in marine Pseudoalteromonas.</title>
        <authorList>
            <person name="Paulsen S."/>
            <person name="Gram L."/>
            <person name="Machado H."/>
        </authorList>
    </citation>
    <scope>NUCLEOTIDE SEQUENCE [LARGE SCALE GENOMIC DNA]</scope>
    <source>
        <strain evidence="3 5">S3898</strain>
    </source>
</reference>
<protein>
    <submittedName>
        <fullName evidence="2">Uncharacterized protein</fullName>
    </submittedName>
</protein>
<feature type="signal peptide" evidence="1">
    <location>
        <begin position="1"/>
        <end position="24"/>
    </location>
</feature>
<keyword evidence="4" id="KW-1185">Reference proteome</keyword>
<name>A0A0S2JZ33_9GAMM</name>